<reference evidence="1 2" key="1">
    <citation type="submission" date="2018-03" db="EMBL/GenBank/DDBJ databases">
        <title>Genomic Encyclopedia of Archaeal and Bacterial Type Strains, Phase II (KMG-II): from individual species to whole genera.</title>
        <authorList>
            <person name="Goeker M."/>
        </authorList>
    </citation>
    <scope>NUCLEOTIDE SEQUENCE [LARGE SCALE GENOMIC DNA]</scope>
    <source>
        <strain evidence="1 2">DSM 100214</strain>
    </source>
</reference>
<comment type="caution">
    <text evidence="1">The sequence shown here is derived from an EMBL/GenBank/DDBJ whole genome shotgun (WGS) entry which is preliminary data.</text>
</comment>
<dbReference type="Proteomes" id="UP000247973">
    <property type="component" value="Unassembled WGS sequence"/>
</dbReference>
<accession>A0A2V3PH53</accession>
<proteinExistence type="predicted"/>
<evidence type="ECO:0000313" key="2">
    <source>
        <dbReference type="Proteomes" id="UP000247973"/>
    </source>
</evidence>
<gene>
    <name evidence="1" type="ORF">CLV62_1579</name>
</gene>
<name>A0A2V3PH53_9BACT</name>
<sequence>MRNILGFFLLTVLLLSCSSEEEDFSNKKDQALWLDGYTTSSSSVNSKKELAAVRFLFFDGNKAASFEGETRMTNVNTYSEYSKLPEDPIYSKLNKENKLLLKGGSTIDPVLVVKTSSISGNTIEVTLPVGKYFVVAILYSNKYATRVYELESRYNPQALDVVIPVDYSQYGKIAWQNWGD</sequence>
<dbReference type="AlphaFoldDB" id="A0A2V3PH53"/>
<protein>
    <submittedName>
        <fullName evidence="1">Uncharacterized protein</fullName>
    </submittedName>
</protein>
<dbReference type="PROSITE" id="PS51257">
    <property type="entry name" value="PROKAR_LIPOPROTEIN"/>
    <property type="match status" value="1"/>
</dbReference>
<evidence type="ECO:0000313" key="1">
    <source>
        <dbReference type="EMBL" id="PXV57129.1"/>
    </source>
</evidence>
<organism evidence="1 2">
    <name type="scientific">Dysgonomonas alginatilytica</name>
    <dbReference type="NCBI Taxonomy" id="1605892"/>
    <lineage>
        <taxon>Bacteria</taxon>
        <taxon>Pseudomonadati</taxon>
        <taxon>Bacteroidota</taxon>
        <taxon>Bacteroidia</taxon>
        <taxon>Bacteroidales</taxon>
        <taxon>Dysgonomonadaceae</taxon>
        <taxon>Dysgonomonas</taxon>
    </lineage>
</organism>
<dbReference type="EMBL" id="QICL01000057">
    <property type="protein sequence ID" value="PXV57129.1"/>
    <property type="molecule type" value="Genomic_DNA"/>
</dbReference>
<keyword evidence="2" id="KW-1185">Reference proteome</keyword>
<dbReference type="RefSeq" id="WP_110312774.1">
    <property type="nucleotide sequence ID" value="NZ_QICL01000057.1"/>
</dbReference>